<sequence length="154" mass="17770">MTLPVSALDQCLESFTAADGSQIKASTQNFNSTGVMALLCQHDRAIFLANMFYAYTLIAALLQELPESWRVSLLYDMACAPQRSLIKWQFMPEWLDHISFGVSIFHAYSHQWVCQLWYHPRKAELWGLSDGEGYLQVKHINQLKQEGVEKWLQE</sequence>
<dbReference type="AlphaFoldDB" id="A0A9P6E1C5"/>
<proteinExistence type="predicted"/>
<dbReference type="EMBL" id="MU128920">
    <property type="protein sequence ID" value="KAF9519023.1"/>
    <property type="molecule type" value="Genomic_DNA"/>
</dbReference>
<comment type="caution">
    <text evidence="1">The sequence shown here is derived from an EMBL/GenBank/DDBJ whole genome shotgun (WGS) entry which is preliminary data.</text>
</comment>
<protein>
    <submittedName>
        <fullName evidence="1">Uncharacterized protein</fullName>
    </submittedName>
</protein>
<gene>
    <name evidence="1" type="ORF">BS47DRAFT_1370873</name>
</gene>
<name>A0A9P6E1C5_9AGAM</name>
<accession>A0A9P6E1C5</accession>
<organism evidence="1 2">
    <name type="scientific">Hydnum rufescens UP504</name>
    <dbReference type="NCBI Taxonomy" id="1448309"/>
    <lineage>
        <taxon>Eukaryota</taxon>
        <taxon>Fungi</taxon>
        <taxon>Dikarya</taxon>
        <taxon>Basidiomycota</taxon>
        <taxon>Agaricomycotina</taxon>
        <taxon>Agaricomycetes</taxon>
        <taxon>Cantharellales</taxon>
        <taxon>Hydnaceae</taxon>
        <taxon>Hydnum</taxon>
    </lineage>
</organism>
<evidence type="ECO:0000313" key="1">
    <source>
        <dbReference type="EMBL" id="KAF9519023.1"/>
    </source>
</evidence>
<evidence type="ECO:0000313" key="2">
    <source>
        <dbReference type="Proteomes" id="UP000886523"/>
    </source>
</evidence>
<dbReference type="Proteomes" id="UP000886523">
    <property type="component" value="Unassembled WGS sequence"/>
</dbReference>
<dbReference type="Pfam" id="PF18758">
    <property type="entry name" value="KDZ"/>
    <property type="match status" value="1"/>
</dbReference>
<dbReference type="PANTHER" id="PTHR33096:SF1">
    <property type="entry name" value="CXC1-LIKE CYSTEINE CLUSTER ASSOCIATED WITH KDZ TRANSPOSASES DOMAIN-CONTAINING PROTEIN"/>
    <property type="match status" value="1"/>
</dbReference>
<reference evidence="1" key="1">
    <citation type="journal article" date="2020" name="Nat. Commun.">
        <title>Large-scale genome sequencing of mycorrhizal fungi provides insights into the early evolution of symbiotic traits.</title>
        <authorList>
            <person name="Miyauchi S."/>
            <person name="Kiss E."/>
            <person name="Kuo A."/>
            <person name="Drula E."/>
            <person name="Kohler A."/>
            <person name="Sanchez-Garcia M."/>
            <person name="Morin E."/>
            <person name="Andreopoulos B."/>
            <person name="Barry K.W."/>
            <person name="Bonito G."/>
            <person name="Buee M."/>
            <person name="Carver A."/>
            <person name="Chen C."/>
            <person name="Cichocki N."/>
            <person name="Clum A."/>
            <person name="Culley D."/>
            <person name="Crous P.W."/>
            <person name="Fauchery L."/>
            <person name="Girlanda M."/>
            <person name="Hayes R.D."/>
            <person name="Keri Z."/>
            <person name="LaButti K."/>
            <person name="Lipzen A."/>
            <person name="Lombard V."/>
            <person name="Magnuson J."/>
            <person name="Maillard F."/>
            <person name="Murat C."/>
            <person name="Nolan M."/>
            <person name="Ohm R.A."/>
            <person name="Pangilinan J."/>
            <person name="Pereira M.F."/>
            <person name="Perotto S."/>
            <person name="Peter M."/>
            <person name="Pfister S."/>
            <person name="Riley R."/>
            <person name="Sitrit Y."/>
            <person name="Stielow J.B."/>
            <person name="Szollosi G."/>
            <person name="Zifcakova L."/>
            <person name="Stursova M."/>
            <person name="Spatafora J.W."/>
            <person name="Tedersoo L."/>
            <person name="Vaario L.M."/>
            <person name="Yamada A."/>
            <person name="Yan M."/>
            <person name="Wang P."/>
            <person name="Xu J."/>
            <person name="Bruns T."/>
            <person name="Baldrian P."/>
            <person name="Vilgalys R."/>
            <person name="Dunand C."/>
            <person name="Henrissat B."/>
            <person name="Grigoriev I.V."/>
            <person name="Hibbett D."/>
            <person name="Nagy L.G."/>
            <person name="Martin F.M."/>
        </authorList>
    </citation>
    <scope>NUCLEOTIDE SEQUENCE</scope>
    <source>
        <strain evidence="1">UP504</strain>
    </source>
</reference>
<dbReference type="OrthoDB" id="3364670at2759"/>
<dbReference type="PANTHER" id="PTHR33096">
    <property type="entry name" value="CXC2 DOMAIN-CONTAINING PROTEIN"/>
    <property type="match status" value="1"/>
</dbReference>
<keyword evidence="2" id="KW-1185">Reference proteome</keyword>
<dbReference type="InterPro" id="IPR040521">
    <property type="entry name" value="KDZ"/>
</dbReference>